<dbReference type="PANTHER" id="PTHR31205:SF69">
    <property type="entry name" value="ACTIN CROSS-LINKING PROTEIN (DUF569)"/>
    <property type="match status" value="1"/>
</dbReference>
<dbReference type="SUPFAM" id="SSF50405">
    <property type="entry name" value="Actin-crosslinking proteins"/>
    <property type="match status" value="2"/>
</dbReference>
<feature type="domain" description="DUF569" evidence="2">
    <location>
        <begin position="1"/>
        <end position="146"/>
    </location>
</feature>
<keyword evidence="4" id="KW-1185">Reference proteome</keyword>
<organism evidence="3 4">
    <name type="scientific">Saponaria officinalis</name>
    <name type="common">Common soapwort</name>
    <name type="synonym">Lychnis saponaria</name>
    <dbReference type="NCBI Taxonomy" id="3572"/>
    <lineage>
        <taxon>Eukaryota</taxon>
        <taxon>Viridiplantae</taxon>
        <taxon>Streptophyta</taxon>
        <taxon>Embryophyta</taxon>
        <taxon>Tracheophyta</taxon>
        <taxon>Spermatophyta</taxon>
        <taxon>Magnoliopsida</taxon>
        <taxon>eudicotyledons</taxon>
        <taxon>Gunneridae</taxon>
        <taxon>Pentapetalae</taxon>
        <taxon>Caryophyllales</taxon>
        <taxon>Caryophyllaceae</taxon>
        <taxon>Caryophylleae</taxon>
        <taxon>Saponaria</taxon>
    </lineage>
</organism>
<dbReference type="Pfam" id="PF04601">
    <property type="entry name" value="DUF569"/>
    <property type="match status" value="2"/>
</dbReference>
<proteinExistence type="predicted"/>
<dbReference type="InterPro" id="IPR008999">
    <property type="entry name" value="Actin-crosslinking"/>
</dbReference>
<accession>A0AAW1J6K0</accession>
<protein>
    <recommendedName>
        <fullName evidence="2">DUF569 domain-containing protein</fullName>
    </recommendedName>
</protein>
<sequence length="364" mass="41007">MEYFIRTKYFRLKNLHNKYLVAGKDGVSIKQSRNGDTIQAYWVVEMVEDGSNLIRLRSCHGKFLTASDEPFLLGWTGDKVLQTSASGTEPSVLWEPSSVSDHPLFIRLRTPLYDKFLRANGGARPWKKSVTVDVPESLAAQYWILWCVDALDDLQSVYSNNDLCLWPRNSDSGELSSSCHEDDQSSDLAGASSPMSSISSITHSITEKSGTLDLHNAKTIRLMSHRNKYLMADEDGETVMQGKHGGSNRAYWTVEHINSVKGGSLVRLKSSYQKYLTATDDNFLLGTTGKKVKQTMPKRLDYSIEWELVGVGNKVKLRTWDGNFLRANGGVPPWRNSVTHDHPNISPKKDKLLWEIEVIDVYES</sequence>
<dbReference type="InterPro" id="IPR007679">
    <property type="entry name" value="DUF569"/>
</dbReference>
<evidence type="ECO:0000259" key="2">
    <source>
        <dbReference type="Pfam" id="PF04601"/>
    </source>
</evidence>
<feature type="region of interest" description="Disordered" evidence="1">
    <location>
        <begin position="175"/>
        <end position="195"/>
    </location>
</feature>
<evidence type="ECO:0000313" key="4">
    <source>
        <dbReference type="Proteomes" id="UP001443914"/>
    </source>
</evidence>
<dbReference type="CDD" id="cd23340">
    <property type="entry name" value="beta-trefoil_FSCN_ACP-like"/>
    <property type="match status" value="2"/>
</dbReference>
<gene>
    <name evidence="3" type="ORF">RND81_08G103100</name>
</gene>
<dbReference type="PANTHER" id="PTHR31205">
    <property type="entry name" value="ACTIN CROSS-LINKING PROTEIN (DUF569)"/>
    <property type="match status" value="1"/>
</dbReference>
<comment type="caution">
    <text evidence="3">The sequence shown here is derived from an EMBL/GenBank/DDBJ whole genome shotgun (WGS) entry which is preliminary data.</text>
</comment>
<dbReference type="Proteomes" id="UP001443914">
    <property type="component" value="Unassembled WGS sequence"/>
</dbReference>
<dbReference type="Gene3D" id="2.80.10.50">
    <property type="match status" value="2"/>
</dbReference>
<evidence type="ECO:0000313" key="3">
    <source>
        <dbReference type="EMBL" id="KAK9698421.1"/>
    </source>
</evidence>
<reference evidence="3" key="1">
    <citation type="submission" date="2024-03" db="EMBL/GenBank/DDBJ databases">
        <title>WGS assembly of Saponaria officinalis var. Norfolk2.</title>
        <authorList>
            <person name="Jenkins J."/>
            <person name="Shu S."/>
            <person name="Grimwood J."/>
            <person name="Barry K."/>
            <person name="Goodstein D."/>
            <person name="Schmutz J."/>
            <person name="Leebens-Mack J."/>
            <person name="Osbourn A."/>
        </authorList>
    </citation>
    <scope>NUCLEOTIDE SEQUENCE [LARGE SCALE GENOMIC DNA]</scope>
    <source>
        <strain evidence="3">JIC</strain>
    </source>
</reference>
<feature type="domain" description="DUF569" evidence="2">
    <location>
        <begin position="215"/>
        <end position="354"/>
    </location>
</feature>
<name>A0AAW1J6K0_SAPOF</name>
<dbReference type="EMBL" id="JBDFQZ010000008">
    <property type="protein sequence ID" value="KAK9698421.1"/>
    <property type="molecule type" value="Genomic_DNA"/>
</dbReference>
<dbReference type="AlphaFoldDB" id="A0AAW1J6K0"/>
<evidence type="ECO:0000256" key="1">
    <source>
        <dbReference type="SAM" id="MobiDB-lite"/>
    </source>
</evidence>